<dbReference type="Proteomes" id="UP000620104">
    <property type="component" value="Unassembled WGS sequence"/>
</dbReference>
<keyword evidence="3" id="KW-1185">Reference proteome</keyword>
<name>A0A8H3YD90_9TREE</name>
<proteinExistence type="predicted"/>
<organism evidence="2 3">
    <name type="scientific">Naganishia liquefaciens</name>
    <dbReference type="NCBI Taxonomy" id="104408"/>
    <lineage>
        <taxon>Eukaryota</taxon>
        <taxon>Fungi</taxon>
        <taxon>Dikarya</taxon>
        <taxon>Basidiomycota</taxon>
        <taxon>Agaricomycotina</taxon>
        <taxon>Tremellomycetes</taxon>
        <taxon>Filobasidiales</taxon>
        <taxon>Filobasidiaceae</taxon>
        <taxon>Naganishia</taxon>
    </lineage>
</organism>
<evidence type="ECO:0000313" key="2">
    <source>
        <dbReference type="EMBL" id="GHJ84072.1"/>
    </source>
</evidence>
<sequence length="370" mass="40383">MKNSSYNPMPFDRERYAAKFATPITPDPSLMKPVDTSEWSPLLTTPVLTPVVRPSLEDISLAASTLSPMLPEVERKKTGMLRPSAKVFIPTNTPVLKNNPQLRRAGVHSIYATPNQNIRDNNDRHSLRRSILSSPAQSATSSPILAPIEVPKALTPLAAPSAKAGLPARPNACAVSPNLPRWATSPSRVIMTSFDKRSGLQMGLQRPSIIRRASPPDMLDVGNEKSRDISGDYDTPFDEDLHSFETGTISAVTRSIKSDSMTPWARHNRAEEREIEDDPLGEKISTLSLQCESTKENIQSGVLSPEKMPSRGVLITAVPDIKPAFSTDNGETWKRKSHNPSLRQPRRPGMTPSIPGGLLGAVPMHTIGAK</sequence>
<reference evidence="2" key="1">
    <citation type="submission" date="2020-07" db="EMBL/GenBank/DDBJ databases">
        <title>Draft Genome Sequence of a Deep-Sea Yeast, Naganishia (Cryptococcus) liquefaciens strain N6.</title>
        <authorList>
            <person name="Han Y.W."/>
            <person name="Kajitani R."/>
            <person name="Morimoto H."/>
            <person name="Parhat M."/>
            <person name="Tsubouchi H."/>
            <person name="Bakenova O."/>
            <person name="Ogata M."/>
            <person name="Argunhan B."/>
            <person name="Aoki R."/>
            <person name="Kajiwara S."/>
            <person name="Itoh T."/>
            <person name="Iwasaki H."/>
        </authorList>
    </citation>
    <scope>NUCLEOTIDE SEQUENCE</scope>
    <source>
        <strain evidence="2">N6</strain>
    </source>
</reference>
<evidence type="ECO:0000313" key="3">
    <source>
        <dbReference type="Proteomes" id="UP000620104"/>
    </source>
</evidence>
<dbReference type="OrthoDB" id="2593549at2759"/>
<evidence type="ECO:0000256" key="1">
    <source>
        <dbReference type="SAM" id="MobiDB-lite"/>
    </source>
</evidence>
<comment type="caution">
    <text evidence="2">The sequence shown here is derived from an EMBL/GenBank/DDBJ whole genome shotgun (WGS) entry which is preliminary data.</text>
</comment>
<protein>
    <submittedName>
        <fullName evidence="2">Uncharacterized protein</fullName>
    </submittedName>
</protein>
<dbReference type="AlphaFoldDB" id="A0A8H3YD90"/>
<dbReference type="EMBL" id="BLZA01000005">
    <property type="protein sequence ID" value="GHJ84072.1"/>
    <property type="molecule type" value="Genomic_DNA"/>
</dbReference>
<gene>
    <name evidence="2" type="ORF">NliqN6_0474</name>
</gene>
<accession>A0A8H3YD90</accession>
<feature type="region of interest" description="Disordered" evidence="1">
    <location>
        <begin position="326"/>
        <end position="370"/>
    </location>
</feature>